<proteinExistence type="predicted"/>
<reference evidence="2" key="1">
    <citation type="submission" date="2023-03" db="EMBL/GenBank/DDBJ databases">
        <authorList>
            <person name="Shen W."/>
            <person name="Cai J."/>
        </authorList>
    </citation>
    <scope>NUCLEOTIDE SEQUENCE</scope>
    <source>
        <strain evidence="2">Y37</strain>
    </source>
</reference>
<comment type="caution">
    <text evidence="2">The sequence shown here is derived from an EMBL/GenBank/DDBJ whole genome shotgun (WGS) entry which is preliminary data.</text>
</comment>
<accession>A0AAW8UID2</accession>
<dbReference type="EMBL" id="JARQDL010000013">
    <property type="protein sequence ID" value="MDT2946746.1"/>
    <property type="molecule type" value="Genomic_DNA"/>
</dbReference>
<sequence>MIKTRERSKTQIEIKTVSRKREVKSKNTSPNAKPAYSTQEAMLERLKRLVAKQRQKGFDVNFISKTQPVGDIQFLENHVQTAKGVESILMVDVYPDHPAVFWLLQLTEASTDTVTIVNIESENKSVTRRRYQKMLREEMYTQRHARDDAQEMAAAIEVAKLEQLIAGTFEGESAQKIISIRLCLRSKDIESHQTLVSEVLNGLAGGGFGAALFSSDTKMLYQSKWASPEHTSRSFYKIAPHSVSSNDLAKGYPFNHTELNDPCGFYLGRTETNGAIFFDSWRRTPYRTASNMLILGKTGSGKSHFIKKNLDYQKALGNRIILFSKNNEYNAWTKDVGGVVVGMFSANERMNMMQVAGTATNVSEDGTGENTIDEIGSFTAHLAKIVGNLRLLDRTIGDTEANAMTLVLNQFYIHQGVWKTQEELNKGNIPTITQLESEQYPTLSQLKAFIESDTQARLFPNEEIKLKMKVAIDYLVEIGGAVFDGPTRVRDLSKEQVICFDLDTLLTQDRPIQQIQLANAFNMIVSQALISGLEQRDLLKKGVIDEEGIMHTILLIDECHNLINIHNPFISEQVATSLRELRKLFGAVWLATQTPKEMKPIGNPQSKELITAVSSINKIVDFMTYKFLFFLDSETQEVKSLIGDNLPDEYLNVIPKLKRGETVFMTGAKVLKMEVHYDPIRDQVYNGGQ</sequence>
<dbReference type="SUPFAM" id="SSF52540">
    <property type="entry name" value="P-loop containing nucleoside triphosphate hydrolases"/>
    <property type="match status" value="1"/>
</dbReference>
<evidence type="ECO:0000313" key="2">
    <source>
        <dbReference type="EMBL" id="MDT2946746.1"/>
    </source>
</evidence>
<dbReference type="AlphaFoldDB" id="A0AAW8UID2"/>
<evidence type="ECO:0000313" key="3">
    <source>
        <dbReference type="Proteomes" id="UP001250218"/>
    </source>
</evidence>
<feature type="region of interest" description="Disordered" evidence="1">
    <location>
        <begin position="18"/>
        <end position="37"/>
    </location>
</feature>
<dbReference type="Gene3D" id="3.40.50.300">
    <property type="entry name" value="P-loop containing nucleotide triphosphate hydrolases"/>
    <property type="match status" value="2"/>
</dbReference>
<evidence type="ECO:0000256" key="1">
    <source>
        <dbReference type="SAM" id="MobiDB-lite"/>
    </source>
</evidence>
<organism evidence="2 3">
    <name type="scientific">Lactococcus lactis</name>
    <dbReference type="NCBI Taxonomy" id="1358"/>
    <lineage>
        <taxon>Bacteria</taxon>
        <taxon>Bacillati</taxon>
        <taxon>Bacillota</taxon>
        <taxon>Bacilli</taxon>
        <taxon>Lactobacillales</taxon>
        <taxon>Streptococcaceae</taxon>
        <taxon>Lactococcus</taxon>
    </lineage>
</organism>
<protein>
    <submittedName>
        <fullName evidence="2">Uncharacterized protein</fullName>
    </submittedName>
</protein>
<dbReference type="RefSeq" id="WP_311843714.1">
    <property type="nucleotide sequence ID" value="NZ_JARQDC010000013.1"/>
</dbReference>
<dbReference type="InterPro" id="IPR027417">
    <property type="entry name" value="P-loop_NTPase"/>
</dbReference>
<gene>
    <name evidence="2" type="ORF">P7I04_12025</name>
</gene>
<name>A0AAW8UID2_9LACT</name>
<dbReference type="PANTHER" id="PTHR30121:SF6">
    <property type="entry name" value="SLR6007 PROTEIN"/>
    <property type="match status" value="1"/>
</dbReference>
<dbReference type="Proteomes" id="UP001250218">
    <property type="component" value="Unassembled WGS sequence"/>
</dbReference>
<feature type="compositionally biased region" description="Polar residues" evidence="1">
    <location>
        <begin position="26"/>
        <end position="37"/>
    </location>
</feature>
<dbReference type="InterPro" id="IPR051162">
    <property type="entry name" value="T4SS_component"/>
</dbReference>
<dbReference type="PANTHER" id="PTHR30121">
    <property type="entry name" value="UNCHARACTERIZED PROTEIN YJGR-RELATED"/>
    <property type="match status" value="1"/>
</dbReference>